<keyword evidence="3" id="KW-1185">Reference proteome</keyword>
<accession>A0A9P6LXC7</accession>
<feature type="chain" id="PRO_5040317497" description="F-box domain-containing protein" evidence="1">
    <location>
        <begin position="22"/>
        <end position="300"/>
    </location>
</feature>
<evidence type="ECO:0000313" key="3">
    <source>
        <dbReference type="Proteomes" id="UP000738359"/>
    </source>
</evidence>
<feature type="signal peptide" evidence="1">
    <location>
        <begin position="1"/>
        <end position="21"/>
    </location>
</feature>
<evidence type="ECO:0000313" key="2">
    <source>
        <dbReference type="EMBL" id="KAF9948668.1"/>
    </source>
</evidence>
<sequence>MLGSATHTFFALPELVFLLSTYVPKSDLTQCILVCKEWSRHFQLQLWAVLTLDYRFIELTNAAPSPTTMALTRNLGHLREVIFPDSDLPHLQLLIQGLPGQPNDTVTQPGSLSTNLKRIDFSYDVEAEHDHDHLGLITKPLLTLLNNNPRLTYLRVFVEMTEIEGIAAALSKLLHLQHLTIDSDFNPDDIAEPLLFLRSCLALPELTELHFVNGTQMHWDNGDETTVRRELQAVIHEASVVRFSRSSNAKKIKYLTFPSSYHGRKNPLPLLLFKSGLLDLTKMEILGFGPDASIKEIELV</sequence>
<dbReference type="Proteomes" id="UP000738359">
    <property type="component" value="Unassembled WGS sequence"/>
</dbReference>
<protein>
    <recommendedName>
        <fullName evidence="4">F-box domain-containing protein</fullName>
    </recommendedName>
</protein>
<dbReference type="AlphaFoldDB" id="A0A9P6LXC7"/>
<dbReference type="EMBL" id="JAAAHY010001500">
    <property type="protein sequence ID" value="KAF9948668.1"/>
    <property type="molecule type" value="Genomic_DNA"/>
</dbReference>
<proteinExistence type="predicted"/>
<name>A0A9P6LXC7_MORAP</name>
<keyword evidence="1" id="KW-0732">Signal</keyword>
<comment type="caution">
    <text evidence="2">The sequence shown here is derived from an EMBL/GenBank/DDBJ whole genome shotgun (WGS) entry which is preliminary data.</text>
</comment>
<evidence type="ECO:0000256" key="1">
    <source>
        <dbReference type="SAM" id="SignalP"/>
    </source>
</evidence>
<organism evidence="2 3">
    <name type="scientific">Mortierella alpina</name>
    <name type="common">Oleaginous fungus</name>
    <name type="synonym">Mortierella renispora</name>
    <dbReference type="NCBI Taxonomy" id="64518"/>
    <lineage>
        <taxon>Eukaryota</taxon>
        <taxon>Fungi</taxon>
        <taxon>Fungi incertae sedis</taxon>
        <taxon>Mucoromycota</taxon>
        <taxon>Mortierellomycotina</taxon>
        <taxon>Mortierellomycetes</taxon>
        <taxon>Mortierellales</taxon>
        <taxon>Mortierellaceae</taxon>
        <taxon>Mortierella</taxon>
    </lineage>
</organism>
<gene>
    <name evidence="2" type="ORF">BGZ70_002127</name>
</gene>
<evidence type="ECO:0008006" key="4">
    <source>
        <dbReference type="Google" id="ProtNLM"/>
    </source>
</evidence>
<reference evidence="2" key="1">
    <citation type="journal article" date="2020" name="Fungal Divers.">
        <title>Resolving the Mortierellaceae phylogeny through synthesis of multi-gene phylogenetics and phylogenomics.</title>
        <authorList>
            <person name="Vandepol N."/>
            <person name="Liber J."/>
            <person name="Desiro A."/>
            <person name="Na H."/>
            <person name="Kennedy M."/>
            <person name="Barry K."/>
            <person name="Grigoriev I.V."/>
            <person name="Miller A.N."/>
            <person name="O'Donnell K."/>
            <person name="Stajich J.E."/>
            <person name="Bonito G."/>
        </authorList>
    </citation>
    <scope>NUCLEOTIDE SEQUENCE</scope>
    <source>
        <strain evidence="2">CK1249</strain>
    </source>
</reference>
<feature type="non-terminal residue" evidence="2">
    <location>
        <position position="300"/>
    </location>
</feature>